<keyword evidence="3" id="KW-1185">Reference proteome</keyword>
<organism evidence="2 3">
    <name type="scientific">Orchesella cincta</name>
    <name type="common">Springtail</name>
    <name type="synonym">Podura cincta</name>
    <dbReference type="NCBI Taxonomy" id="48709"/>
    <lineage>
        <taxon>Eukaryota</taxon>
        <taxon>Metazoa</taxon>
        <taxon>Ecdysozoa</taxon>
        <taxon>Arthropoda</taxon>
        <taxon>Hexapoda</taxon>
        <taxon>Collembola</taxon>
        <taxon>Entomobryomorpha</taxon>
        <taxon>Entomobryoidea</taxon>
        <taxon>Orchesellidae</taxon>
        <taxon>Orchesellinae</taxon>
        <taxon>Orchesella</taxon>
    </lineage>
</organism>
<evidence type="ECO:0000256" key="1">
    <source>
        <dbReference type="SAM" id="SignalP"/>
    </source>
</evidence>
<evidence type="ECO:0000313" key="2">
    <source>
        <dbReference type="EMBL" id="ODN00335.1"/>
    </source>
</evidence>
<feature type="chain" id="PRO_5008905069" evidence="1">
    <location>
        <begin position="22"/>
        <end position="389"/>
    </location>
</feature>
<sequence>MEKLKFYIHFLLLLVLYPADCADLIGSILWTKNIVCSVHDLNDYFNKDLTDLNAQTSILDTSHETTGFEININSTPISTIFSTTPQKNPKSHPLPFRLNLNGGMSLDETLYLLYLNMANKLRDGYNQLPTNPSIEWKQNVLSKIAQIFIHGCPSAYVPTGYIHMVKELFLHYQTQLSLQTTEGSKNEDEKIQLDRAKNVKNSSEKWALVTSQILHDCLWSSPKLDITGQDSLIEGLRTMLLENGSLVEIRINPPEEDADNASKFSQKDEIIDEAWWMFSFVYGYCFHHFKNSSVRSESYGEIDHIPTATEFFHLFQNDFLSDLKNRWMNAGNYGNAFGTIFGQPKHAEIKRNLRYCVTAAYLESSIEDLQLLRPFEFRYENSRTGTSLQ</sequence>
<dbReference type="EMBL" id="LJIJ01000213">
    <property type="protein sequence ID" value="ODN00335.1"/>
    <property type="molecule type" value="Genomic_DNA"/>
</dbReference>
<comment type="caution">
    <text evidence="2">The sequence shown here is derived from an EMBL/GenBank/DDBJ whole genome shotgun (WGS) entry which is preliminary data.</text>
</comment>
<keyword evidence="1" id="KW-0732">Signal</keyword>
<proteinExistence type="predicted"/>
<protein>
    <submittedName>
        <fullName evidence="2">Uncharacterized protein</fullName>
    </submittedName>
</protein>
<reference evidence="2 3" key="1">
    <citation type="journal article" date="2016" name="Genome Biol. Evol.">
        <title>Gene Family Evolution Reflects Adaptation to Soil Environmental Stressors in the Genome of the Collembolan Orchesella cincta.</title>
        <authorList>
            <person name="Faddeeva-Vakhrusheva A."/>
            <person name="Derks M.F."/>
            <person name="Anvar S.Y."/>
            <person name="Agamennone V."/>
            <person name="Suring W."/>
            <person name="Smit S."/>
            <person name="van Straalen N.M."/>
            <person name="Roelofs D."/>
        </authorList>
    </citation>
    <scope>NUCLEOTIDE SEQUENCE [LARGE SCALE GENOMIC DNA]</scope>
    <source>
        <tissue evidence="2">Mixed pool</tissue>
    </source>
</reference>
<dbReference type="Proteomes" id="UP000094527">
    <property type="component" value="Unassembled WGS sequence"/>
</dbReference>
<feature type="signal peptide" evidence="1">
    <location>
        <begin position="1"/>
        <end position="21"/>
    </location>
</feature>
<gene>
    <name evidence="2" type="ORF">Ocin01_06335</name>
</gene>
<name>A0A1D2N5J6_ORCCI</name>
<dbReference type="AlphaFoldDB" id="A0A1D2N5J6"/>
<accession>A0A1D2N5J6</accession>
<evidence type="ECO:0000313" key="3">
    <source>
        <dbReference type="Proteomes" id="UP000094527"/>
    </source>
</evidence>